<evidence type="ECO:0000256" key="7">
    <source>
        <dbReference type="ARBA" id="ARBA00022989"/>
    </source>
</evidence>
<comment type="caution">
    <text evidence="12">The sequence shown here is derived from an EMBL/GenBank/DDBJ whole genome shotgun (WGS) entry which is preliminary data.</text>
</comment>
<dbReference type="GO" id="GO:0015628">
    <property type="term" value="P:protein secretion by the type II secretion system"/>
    <property type="evidence" value="ECO:0007669"/>
    <property type="project" value="InterPro"/>
</dbReference>
<keyword evidence="6" id="KW-0812">Transmembrane</keyword>
<dbReference type="Pfam" id="PF07963">
    <property type="entry name" value="N_methyl"/>
    <property type="match status" value="1"/>
</dbReference>
<name>A0A318EDW0_9GAMM</name>
<dbReference type="InterPro" id="IPR022346">
    <property type="entry name" value="T2SS_GspH"/>
</dbReference>
<evidence type="ECO:0000256" key="1">
    <source>
        <dbReference type="ARBA" id="ARBA00004377"/>
    </source>
</evidence>
<dbReference type="GO" id="GO:0005886">
    <property type="term" value="C:plasma membrane"/>
    <property type="evidence" value="ECO:0007669"/>
    <property type="project" value="UniProtKB-SubCell"/>
</dbReference>
<keyword evidence="8" id="KW-0472">Membrane</keyword>
<keyword evidence="5" id="KW-0997">Cell inner membrane</keyword>
<comment type="similarity">
    <text evidence="9">Belongs to the GSP H family.</text>
</comment>
<sequence>MAYRRTGGFTLLELLITLAVAAVITALAVPSFKAITARNRLAMSSNQLLGGMRAARMLAVTRNTAVSICAGNADEGCHADWLQGEWIVFIDRPPLGVFDADDELHLADSMDMPDGLFLAGNGPFNRAIVFRPSGLARWPSGAFAAGRLRVCVNESISPNATELVLIGSGRAVSQACDLGGVCPALSASGANCL</sequence>
<evidence type="ECO:0000256" key="5">
    <source>
        <dbReference type="ARBA" id="ARBA00022519"/>
    </source>
</evidence>
<evidence type="ECO:0000256" key="8">
    <source>
        <dbReference type="ARBA" id="ARBA00023136"/>
    </source>
</evidence>
<dbReference type="PROSITE" id="PS00409">
    <property type="entry name" value="PROKAR_NTER_METHYL"/>
    <property type="match status" value="1"/>
</dbReference>
<dbReference type="AlphaFoldDB" id="A0A318EDW0"/>
<dbReference type="RefSeq" id="WP_110265111.1">
    <property type="nucleotide sequence ID" value="NZ_CAKZQT010000022.1"/>
</dbReference>
<proteinExistence type="inferred from homology"/>
<evidence type="ECO:0000256" key="10">
    <source>
        <dbReference type="ARBA" id="ARBA00030775"/>
    </source>
</evidence>
<keyword evidence="7" id="KW-1133">Transmembrane helix</keyword>
<evidence type="ECO:0000256" key="3">
    <source>
        <dbReference type="ARBA" id="ARBA00022475"/>
    </source>
</evidence>
<dbReference type="EMBL" id="QICN01000004">
    <property type="protein sequence ID" value="PXV68420.1"/>
    <property type="molecule type" value="Genomic_DNA"/>
</dbReference>
<dbReference type="NCBIfam" id="TIGR02532">
    <property type="entry name" value="IV_pilin_GFxxxE"/>
    <property type="match status" value="1"/>
</dbReference>
<protein>
    <recommendedName>
        <fullName evidence="2">Type II secretion system protein H</fullName>
    </recommendedName>
    <alternativeName>
        <fullName evidence="10">General secretion pathway protein H</fullName>
    </alternativeName>
</protein>
<dbReference type="GO" id="GO:0015627">
    <property type="term" value="C:type II protein secretion system complex"/>
    <property type="evidence" value="ECO:0007669"/>
    <property type="project" value="InterPro"/>
</dbReference>
<accession>A0A318EDW0</accession>
<evidence type="ECO:0000256" key="4">
    <source>
        <dbReference type="ARBA" id="ARBA00022481"/>
    </source>
</evidence>
<keyword evidence="13" id="KW-1185">Reference proteome</keyword>
<evidence type="ECO:0000313" key="13">
    <source>
        <dbReference type="Proteomes" id="UP000248330"/>
    </source>
</evidence>
<evidence type="ECO:0000256" key="2">
    <source>
        <dbReference type="ARBA" id="ARBA00021549"/>
    </source>
</evidence>
<dbReference type="Proteomes" id="UP000248330">
    <property type="component" value="Unassembled WGS sequence"/>
</dbReference>
<evidence type="ECO:0000256" key="9">
    <source>
        <dbReference type="ARBA" id="ARBA00025772"/>
    </source>
</evidence>
<organism evidence="12 13">
    <name type="scientific">Sinimarinibacterium flocculans</name>
    <dbReference type="NCBI Taxonomy" id="985250"/>
    <lineage>
        <taxon>Bacteria</taxon>
        <taxon>Pseudomonadati</taxon>
        <taxon>Pseudomonadota</taxon>
        <taxon>Gammaproteobacteria</taxon>
        <taxon>Nevskiales</taxon>
        <taxon>Nevskiaceae</taxon>
        <taxon>Sinimarinibacterium</taxon>
    </lineage>
</organism>
<evidence type="ECO:0000256" key="6">
    <source>
        <dbReference type="ARBA" id="ARBA00022692"/>
    </source>
</evidence>
<keyword evidence="3" id="KW-1003">Cell membrane</keyword>
<keyword evidence="4" id="KW-0488">Methylation</keyword>
<dbReference type="InterPro" id="IPR012902">
    <property type="entry name" value="N_methyl_site"/>
</dbReference>
<reference evidence="12 13" key="1">
    <citation type="submission" date="2018-04" db="EMBL/GenBank/DDBJ databases">
        <title>Genomic Encyclopedia of Type Strains, Phase IV (KMG-IV): sequencing the most valuable type-strain genomes for metagenomic binning, comparative biology and taxonomic classification.</title>
        <authorList>
            <person name="Goeker M."/>
        </authorList>
    </citation>
    <scope>NUCLEOTIDE SEQUENCE [LARGE SCALE GENOMIC DNA]</scope>
    <source>
        <strain evidence="12 13">DSM 104150</strain>
    </source>
</reference>
<dbReference type="Pfam" id="PF12019">
    <property type="entry name" value="GspH"/>
    <property type="match status" value="1"/>
</dbReference>
<evidence type="ECO:0000313" key="12">
    <source>
        <dbReference type="EMBL" id="PXV68420.1"/>
    </source>
</evidence>
<dbReference type="SUPFAM" id="SSF54523">
    <property type="entry name" value="Pili subunits"/>
    <property type="match status" value="1"/>
</dbReference>
<gene>
    <name evidence="12" type="ORF">C8D93_104116</name>
</gene>
<comment type="subcellular location">
    <subcellularLocation>
        <location evidence="1">Cell inner membrane</location>
        <topology evidence="1">Single-pass membrane protein</topology>
    </subcellularLocation>
</comment>
<dbReference type="InterPro" id="IPR045584">
    <property type="entry name" value="Pilin-like"/>
</dbReference>
<dbReference type="Gene3D" id="3.55.40.10">
    <property type="entry name" value="minor pseudopilin epsh domain"/>
    <property type="match status" value="1"/>
</dbReference>
<evidence type="ECO:0000259" key="11">
    <source>
        <dbReference type="Pfam" id="PF12019"/>
    </source>
</evidence>
<feature type="domain" description="General secretion pathway GspH" evidence="11">
    <location>
        <begin position="45"/>
        <end position="155"/>
    </location>
</feature>
<dbReference type="OrthoDB" id="2313614at2"/>